<dbReference type="GO" id="GO:0005524">
    <property type="term" value="F:ATP binding"/>
    <property type="evidence" value="ECO:0007669"/>
    <property type="project" value="InterPro"/>
</dbReference>
<dbReference type="PhylomeDB" id="A0A0G4FRJ6"/>
<protein>
    <recommendedName>
        <fullName evidence="2">Protein kinase domain-containing protein</fullName>
    </recommendedName>
</protein>
<dbReference type="PROSITE" id="PS50011">
    <property type="entry name" value="PROTEIN_KINASE_DOM"/>
    <property type="match status" value="1"/>
</dbReference>
<evidence type="ECO:0000256" key="1">
    <source>
        <dbReference type="SAM" id="MobiDB-lite"/>
    </source>
</evidence>
<proteinExistence type="predicted"/>
<dbReference type="InParanoid" id="A0A0G4FRJ6"/>
<dbReference type="EMBL" id="CDMY01000481">
    <property type="protein sequence ID" value="CEM16722.1"/>
    <property type="molecule type" value="Genomic_DNA"/>
</dbReference>
<dbReference type="AlphaFoldDB" id="A0A0G4FRJ6"/>
<dbReference type="InterPro" id="IPR000719">
    <property type="entry name" value="Prot_kinase_dom"/>
</dbReference>
<dbReference type="GO" id="GO:0004672">
    <property type="term" value="F:protein kinase activity"/>
    <property type="evidence" value="ECO:0007669"/>
    <property type="project" value="InterPro"/>
</dbReference>
<reference evidence="3 4" key="1">
    <citation type="submission" date="2014-11" db="EMBL/GenBank/DDBJ databases">
        <authorList>
            <person name="Zhu J."/>
            <person name="Qi W."/>
            <person name="Song R."/>
        </authorList>
    </citation>
    <scope>NUCLEOTIDE SEQUENCE [LARGE SCALE GENOMIC DNA]</scope>
</reference>
<dbReference type="VEuPathDB" id="CryptoDB:Vbra_529"/>
<gene>
    <name evidence="3" type="ORF">Vbra_529</name>
</gene>
<accession>A0A0G4FRJ6</accession>
<sequence length="555" mass="61759">MRAEKGGLSKVYQGVCAGEEAAFKTVTTEGKGASTDIACLISERQRLEDLAKLAGGGANIRERGFLPLYHASTNTQQPATLVEGEGDEATKRPIIVLVTPWVSSGDDSGKYEFIEIMAAISKYNFRKISQKHTAPLSAPADAQAKEEVLIGIRAICLFIHAHITASNALLYALDNMASDVFLKWSALLDRGEKRLQVVGLTPHAAPPETAVLRWVAICGATETRGAEKEEVRSMVNEMKTAMKKRGTMTEEGEAVFISRKAVSWGVGQILRHFVSGDSHPMASMVIHQLDAALKQARREGRPAEEAQELEKKMKREKLICDLKDCLEWESFLPKLFDNGLGRSFRKSVKLLHERGETEMEWSREIAEDISRLAYAALQEDPEKRPGLEAILRTILEVERRLSDEAKQPTGSSESGISGRVPSSGIGQTGSLPSCLEMPSCASKPPPPVTEMMREAMMAAESDEVTLQQQQQQQQQQYQQEAAANNARARWNIGCFLKRLWSRRVQPAAEYSDVADEENWSLVETQEAEDWMEHERRREAEEWQWVVFEAAMEGGV</sequence>
<dbReference type="Proteomes" id="UP000041254">
    <property type="component" value="Unassembled WGS sequence"/>
</dbReference>
<evidence type="ECO:0000313" key="3">
    <source>
        <dbReference type="EMBL" id="CEM16722.1"/>
    </source>
</evidence>
<feature type="domain" description="Protein kinase" evidence="2">
    <location>
        <begin position="1"/>
        <end position="401"/>
    </location>
</feature>
<organism evidence="3 4">
    <name type="scientific">Vitrella brassicaformis (strain CCMP3155)</name>
    <dbReference type="NCBI Taxonomy" id="1169540"/>
    <lineage>
        <taxon>Eukaryota</taxon>
        <taxon>Sar</taxon>
        <taxon>Alveolata</taxon>
        <taxon>Colpodellida</taxon>
        <taxon>Vitrellaceae</taxon>
        <taxon>Vitrella</taxon>
    </lineage>
</organism>
<name>A0A0G4FRJ6_VITBC</name>
<evidence type="ECO:0000313" key="4">
    <source>
        <dbReference type="Proteomes" id="UP000041254"/>
    </source>
</evidence>
<keyword evidence="4" id="KW-1185">Reference proteome</keyword>
<evidence type="ECO:0000259" key="2">
    <source>
        <dbReference type="PROSITE" id="PS50011"/>
    </source>
</evidence>
<feature type="region of interest" description="Disordered" evidence="1">
    <location>
        <begin position="402"/>
        <end position="448"/>
    </location>
</feature>